<comment type="caution">
    <text evidence="1">The sequence shown here is derived from an EMBL/GenBank/DDBJ whole genome shotgun (WGS) entry which is preliminary data.</text>
</comment>
<dbReference type="SUPFAM" id="SSF160631">
    <property type="entry name" value="SMI1/KNR4-like"/>
    <property type="match status" value="1"/>
</dbReference>
<protein>
    <recommendedName>
        <fullName evidence="3">Knr4/Smi1-like domain-containing protein</fullName>
    </recommendedName>
</protein>
<dbReference type="Proteomes" id="UP001500751">
    <property type="component" value="Unassembled WGS sequence"/>
</dbReference>
<keyword evidence="2" id="KW-1185">Reference proteome</keyword>
<evidence type="ECO:0000313" key="1">
    <source>
        <dbReference type="EMBL" id="GAA2010450.1"/>
    </source>
</evidence>
<evidence type="ECO:0008006" key="3">
    <source>
        <dbReference type="Google" id="ProtNLM"/>
    </source>
</evidence>
<gene>
    <name evidence="1" type="ORF">GCM10009839_00430</name>
</gene>
<reference evidence="2" key="1">
    <citation type="journal article" date="2019" name="Int. J. Syst. Evol. Microbiol.">
        <title>The Global Catalogue of Microorganisms (GCM) 10K type strain sequencing project: providing services to taxonomists for standard genome sequencing and annotation.</title>
        <authorList>
            <consortium name="The Broad Institute Genomics Platform"/>
            <consortium name="The Broad Institute Genome Sequencing Center for Infectious Disease"/>
            <person name="Wu L."/>
            <person name="Ma J."/>
        </authorList>
    </citation>
    <scope>NUCLEOTIDE SEQUENCE [LARGE SCALE GENOMIC DNA]</scope>
    <source>
        <strain evidence="2">JCM 16014</strain>
    </source>
</reference>
<dbReference type="EMBL" id="BAAAQN010000001">
    <property type="protein sequence ID" value="GAA2010450.1"/>
    <property type="molecule type" value="Genomic_DNA"/>
</dbReference>
<dbReference type="Gene3D" id="3.40.1580.10">
    <property type="entry name" value="SMI1/KNR4-like"/>
    <property type="match status" value="1"/>
</dbReference>
<dbReference type="InterPro" id="IPR037883">
    <property type="entry name" value="Knr4/Smi1-like_sf"/>
</dbReference>
<sequence>MTVSGYLTQLADLMGRPASTGFPVDWTTVEAQLSLGLPPDYKALVEHFGPGTYDAFVTVNVPGIAAKHYDLVEQVRSFGQEQESENSGFAPHVLQPAAGGLVLWGATVSGDLFFWEPRVPDPAAWPVLAWDVEDGDYFTFEGGTVEFLLRFFDGTLEPDLPMILPREGTAPMLFAPDPNALR</sequence>
<proteinExistence type="predicted"/>
<organism evidence="1 2">
    <name type="scientific">Catenulispora yoronensis</name>
    <dbReference type="NCBI Taxonomy" id="450799"/>
    <lineage>
        <taxon>Bacteria</taxon>
        <taxon>Bacillati</taxon>
        <taxon>Actinomycetota</taxon>
        <taxon>Actinomycetes</taxon>
        <taxon>Catenulisporales</taxon>
        <taxon>Catenulisporaceae</taxon>
        <taxon>Catenulispora</taxon>
    </lineage>
</organism>
<evidence type="ECO:0000313" key="2">
    <source>
        <dbReference type="Proteomes" id="UP001500751"/>
    </source>
</evidence>
<name>A0ABP5F1Z5_9ACTN</name>
<accession>A0ABP5F1Z5</accession>